<sequence length="439" mass="50304">MERTYEFPEANQPYNHNHQPRCDVFERIQTEQTLNLLSNLAHEYWKWFLQKLAQLKSLCFWPRCNIGLTLAGDPQLLERISQARGWKTAAIRYIEFHPTTSLMALLNNQDEVLIYDKRSECPIKLQSVKQRDTTCAAFRPWSHSCELAVGCAAGICLWQDTRRLNVKLNIRHMTGTHHLQVLEDAAHQYVTSMQWNEDGTILITAALGSSHIVLWEPDSQQKIHLIPNPESSSSFSLLRYSPDFQVLFCASCDAGASLCQLNRSEWRSKKVLMQHRIQTAVWTPCGSFLLLVTDGSTRIYSCTNNGEATVFLFPQPLWRVELVMDLQEVTTCAGQQRYCGEPQTFAMDPLGIYMATIFKAQSFVLLWLLDNSRPGAVRLLPLEFIFCNVDGDQYPTCIAFGVFSSQARWLVICWNTGHIQRYVITAKCFKEAQLIHNVK</sequence>
<proteinExistence type="predicted"/>
<accession>B4NZ53</accession>
<dbReference type="PANTHER" id="PTHR14494:SF0">
    <property type="entry name" value="ALADIN"/>
    <property type="match status" value="1"/>
</dbReference>
<dbReference type="Proteomes" id="UP000002282">
    <property type="component" value="Chromosome 2L"/>
</dbReference>
<evidence type="ECO:0000313" key="1">
    <source>
        <dbReference type="EMBL" id="EDW88748.2"/>
    </source>
</evidence>
<name>B4NZ53_DROYA</name>
<evidence type="ECO:0000313" key="2">
    <source>
        <dbReference type="Proteomes" id="UP000002282"/>
    </source>
</evidence>
<reference evidence="1 2" key="1">
    <citation type="journal article" date="2007" name="Nature">
        <title>Evolution of genes and genomes on the Drosophila phylogeny.</title>
        <authorList>
            <consortium name="Drosophila 12 Genomes Consortium"/>
            <person name="Clark A.G."/>
            <person name="Eisen M.B."/>
            <person name="Smith D.R."/>
            <person name="Bergman C.M."/>
            <person name="Oliver B."/>
            <person name="Markow T.A."/>
            <person name="Kaufman T.C."/>
            <person name="Kellis M."/>
            <person name="Gelbart W."/>
            <person name="Iyer V.N."/>
            <person name="Pollard D.A."/>
            <person name="Sackton T.B."/>
            <person name="Larracuente A.M."/>
            <person name="Singh N.D."/>
            <person name="Abad J.P."/>
            <person name="Abt D.N."/>
            <person name="Adryan B."/>
            <person name="Aguade M."/>
            <person name="Akashi H."/>
            <person name="Anderson W.W."/>
            <person name="Aquadro C.F."/>
            <person name="Ardell D.H."/>
            <person name="Arguello R."/>
            <person name="Artieri C.G."/>
            <person name="Barbash D.A."/>
            <person name="Barker D."/>
            <person name="Barsanti P."/>
            <person name="Batterham P."/>
            <person name="Batzoglou S."/>
            <person name="Begun D."/>
            <person name="Bhutkar A."/>
            <person name="Blanco E."/>
            <person name="Bosak S.A."/>
            <person name="Bradley R.K."/>
            <person name="Brand A.D."/>
            <person name="Brent M.R."/>
            <person name="Brooks A.N."/>
            <person name="Brown R.H."/>
            <person name="Butlin R.K."/>
            <person name="Caggese C."/>
            <person name="Calvi B.R."/>
            <person name="Bernardo de Carvalho A."/>
            <person name="Caspi A."/>
            <person name="Castrezana S."/>
            <person name="Celniker S.E."/>
            <person name="Chang J.L."/>
            <person name="Chapple C."/>
            <person name="Chatterji S."/>
            <person name="Chinwalla A."/>
            <person name="Civetta A."/>
            <person name="Clifton S.W."/>
            <person name="Comeron J.M."/>
            <person name="Costello J.C."/>
            <person name="Coyne J.A."/>
            <person name="Daub J."/>
            <person name="David R.G."/>
            <person name="Delcher A.L."/>
            <person name="Delehaunty K."/>
            <person name="Do C.B."/>
            <person name="Ebling H."/>
            <person name="Edwards K."/>
            <person name="Eickbush T."/>
            <person name="Evans J.D."/>
            <person name="Filipski A."/>
            <person name="Findeiss S."/>
            <person name="Freyhult E."/>
            <person name="Fulton L."/>
            <person name="Fulton R."/>
            <person name="Garcia A.C."/>
            <person name="Gardiner A."/>
            <person name="Garfield D.A."/>
            <person name="Garvin B.E."/>
            <person name="Gibson G."/>
            <person name="Gilbert D."/>
            <person name="Gnerre S."/>
            <person name="Godfrey J."/>
            <person name="Good R."/>
            <person name="Gotea V."/>
            <person name="Gravely B."/>
            <person name="Greenberg A.J."/>
            <person name="Griffiths-Jones S."/>
            <person name="Gross S."/>
            <person name="Guigo R."/>
            <person name="Gustafson E.A."/>
            <person name="Haerty W."/>
            <person name="Hahn M.W."/>
            <person name="Halligan D.L."/>
            <person name="Halpern A.L."/>
            <person name="Halter G.M."/>
            <person name="Han M.V."/>
            <person name="Heger A."/>
            <person name="Hillier L."/>
            <person name="Hinrichs A.S."/>
            <person name="Holmes I."/>
            <person name="Hoskins R.A."/>
            <person name="Hubisz M.J."/>
            <person name="Hultmark D."/>
            <person name="Huntley M.A."/>
            <person name="Jaffe D.B."/>
            <person name="Jagadeeshan S."/>
            <person name="Jeck W.R."/>
            <person name="Johnson J."/>
            <person name="Jones C.D."/>
            <person name="Jordan W.C."/>
            <person name="Karpen G.H."/>
            <person name="Kataoka E."/>
            <person name="Keightley P.D."/>
            <person name="Kheradpour P."/>
            <person name="Kirkness E.F."/>
            <person name="Koerich L.B."/>
            <person name="Kristiansen K."/>
            <person name="Kudrna D."/>
            <person name="Kulathinal R.J."/>
            <person name="Kumar S."/>
            <person name="Kwok R."/>
            <person name="Lander E."/>
            <person name="Langley C.H."/>
            <person name="Lapoint R."/>
            <person name="Lazzaro B.P."/>
            <person name="Lee S.J."/>
            <person name="Levesque L."/>
            <person name="Li R."/>
            <person name="Lin C.F."/>
            <person name="Lin M.F."/>
            <person name="Lindblad-Toh K."/>
            <person name="Llopart A."/>
            <person name="Long M."/>
            <person name="Low L."/>
            <person name="Lozovsky E."/>
            <person name="Lu J."/>
            <person name="Luo M."/>
            <person name="Machado C.A."/>
            <person name="Makalowski W."/>
            <person name="Marzo M."/>
            <person name="Matsuda M."/>
            <person name="Matzkin L."/>
            <person name="McAllister B."/>
            <person name="McBride C.S."/>
            <person name="McKernan B."/>
            <person name="McKernan K."/>
            <person name="Mendez-Lago M."/>
            <person name="Minx P."/>
            <person name="Mollenhauer M.U."/>
            <person name="Montooth K."/>
            <person name="Mount S.M."/>
            <person name="Mu X."/>
            <person name="Myers E."/>
            <person name="Negre B."/>
            <person name="Newfeld S."/>
            <person name="Nielsen R."/>
            <person name="Noor M.A."/>
            <person name="O'Grady P."/>
            <person name="Pachter L."/>
            <person name="Papaceit M."/>
            <person name="Parisi M.J."/>
            <person name="Parisi M."/>
            <person name="Parts L."/>
            <person name="Pedersen J.S."/>
            <person name="Pesole G."/>
            <person name="Phillippy A.M."/>
            <person name="Ponting C.P."/>
            <person name="Pop M."/>
            <person name="Porcelli D."/>
            <person name="Powell J.R."/>
            <person name="Prohaska S."/>
            <person name="Pruitt K."/>
            <person name="Puig M."/>
            <person name="Quesneville H."/>
            <person name="Ram K.R."/>
            <person name="Rand D."/>
            <person name="Rasmussen M.D."/>
            <person name="Reed L.K."/>
            <person name="Reenan R."/>
            <person name="Reily A."/>
            <person name="Remington K.A."/>
            <person name="Rieger T.T."/>
            <person name="Ritchie M.G."/>
            <person name="Robin C."/>
            <person name="Rogers Y.H."/>
            <person name="Rohde C."/>
            <person name="Rozas J."/>
            <person name="Rubenfield M.J."/>
            <person name="Ruiz A."/>
            <person name="Russo S."/>
            <person name="Salzberg S.L."/>
            <person name="Sanchez-Gracia A."/>
            <person name="Saranga D.J."/>
            <person name="Sato H."/>
            <person name="Schaeffer S.W."/>
            <person name="Schatz M.C."/>
            <person name="Schlenke T."/>
            <person name="Schwartz R."/>
            <person name="Segarra C."/>
            <person name="Singh R.S."/>
            <person name="Sirot L."/>
            <person name="Sirota M."/>
            <person name="Sisneros N.B."/>
            <person name="Smith C.D."/>
            <person name="Smith T.F."/>
            <person name="Spieth J."/>
            <person name="Stage D.E."/>
            <person name="Stark A."/>
            <person name="Stephan W."/>
            <person name="Strausberg R.L."/>
            <person name="Strempel S."/>
            <person name="Sturgill D."/>
            <person name="Sutton G."/>
            <person name="Sutton G.G."/>
            <person name="Tao W."/>
            <person name="Teichmann S."/>
            <person name="Tobari Y.N."/>
            <person name="Tomimura Y."/>
            <person name="Tsolas J.M."/>
            <person name="Valente V.L."/>
            <person name="Venter E."/>
            <person name="Venter J.C."/>
            <person name="Vicario S."/>
            <person name="Vieira F.G."/>
            <person name="Vilella A.J."/>
            <person name="Villasante A."/>
            <person name="Walenz B."/>
            <person name="Wang J."/>
            <person name="Wasserman M."/>
            <person name="Watts T."/>
            <person name="Wilson D."/>
            <person name="Wilson R.K."/>
            <person name="Wing R.A."/>
            <person name="Wolfner M.F."/>
            <person name="Wong A."/>
            <person name="Wong G.K."/>
            <person name="Wu C.I."/>
            <person name="Wu G."/>
            <person name="Yamamoto D."/>
            <person name="Yang H.P."/>
            <person name="Yang S.P."/>
            <person name="Yorke J.A."/>
            <person name="Yoshida K."/>
            <person name="Zdobnov E."/>
            <person name="Zhang P."/>
            <person name="Zhang Y."/>
            <person name="Zimin A.V."/>
            <person name="Baldwin J."/>
            <person name="Abdouelleil A."/>
            <person name="Abdulkadir J."/>
            <person name="Abebe A."/>
            <person name="Abera B."/>
            <person name="Abreu J."/>
            <person name="Acer S.C."/>
            <person name="Aftuck L."/>
            <person name="Alexander A."/>
            <person name="An P."/>
            <person name="Anderson E."/>
            <person name="Anderson S."/>
            <person name="Arachi H."/>
            <person name="Azer M."/>
            <person name="Bachantsang P."/>
            <person name="Barry A."/>
            <person name="Bayul T."/>
            <person name="Berlin A."/>
            <person name="Bessette D."/>
            <person name="Bloom T."/>
            <person name="Blye J."/>
            <person name="Boguslavskiy L."/>
            <person name="Bonnet C."/>
            <person name="Boukhgalter B."/>
            <person name="Bourzgui I."/>
            <person name="Brown A."/>
            <person name="Cahill P."/>
            <person name="Channer S."/>
            <person name="Cheshatsang Y."/>
            <person name="Chuda L."/>
            <person name="Citroen M."/>
            <person name="Collymore A."/>
            <person name="Cooke P."/>
            <person name="Costello M."/>
            <person name="D'Aco K."/>
            <person name="Daza R."/>
            <person name="De Haan G."/>
            <person name="DeGray S."/>
            <person name="DeMaso C."/>
            <person name="Dhargay N."/>
            <person name="Dooley K."/>
            <person name="Dooley E."/>
            <person name="Doricent M."/>
            <person name="Dorje P."/>
            <person name="Dorjee K."/>
            <person name="Dupes A."/>
            <person name="Elong R."/>
            <person name="Falk J."/>
            <person name="Farina A."/>
            <person name="Faro S."/>
            <person name="Ferguson D."/>
            <person name="Fisher S."/>
            <person name="Foley C.D."/>
            <person name="Franke A."/>
            <person name="Friedrich D."/>
            <person name="Gadbois L."/>
            <person name="Gearin G."/>
            <person name="Gearin C.R."/>
            <person name="Giannoukos G."/>
            <person name="Goode T."/>
            <person name="Graham J."/>
            <person name="Grandbois E."/>
            <person name="Grewal S."/>
            <person name="Gyaltsen K."/>
            <person name="Hafez N."/>
            <person name="Hagos B."/>
            <person name="Hall J."/>
            <person name="Henson C."/>
            <person name="Hollinger A."/>
            <person name="Honan T."/>
            <person name="Huard M.D."/>
            <person name="Hughes L."/>
            <person name="Hurhula B."/>
            <person name="Husby M.E."/>
            <person name="Kamat A."/>
            <person name="Kanga B."/>
            <person name="Kashin S."/>
            <person name="Khazanovich D."/>
            <person name="Kisner P."/>
            <person name="Lance K."/>
            <person name="Lara M."/>
            <person name="Lee W."/>
            <person name="Lennon N."/>
            <person name="Letendre F."/>
            <person name="LeVine R."/>
            <person name="Lipovsky A."/>
            <person name="Liu X."/>
            <person name="Liu J."/>
            <person name="Liu S."/>
            <person name="Lokyitsang T."/>
            <person name="Lokyitsang Y."/>
            <person name="Lubonja R."/>
            <person name="Lui A."/>
            <person name="MacDonald P."/>
            <person name="Magnisalis V."/>
            <person name="Maru K."/>
            <person name="Matthews C."/>
            <person name="McCusker W."/>
            <person name="McDonough S."/>
            <person name="Mehta T."/>
            <person name="Meldrim J."/>
            <person name="Meneus L."/>
            <person name="Mihai O."/>
            <person name="Mihalev A."/>
            <person name="Mihova T."/>
            <person name="Mittelman R."/>
            <person name="Mlenga V."/>
            <person name="Montmayeur A."/>
            <person name="Mulrain L."/>
            <person name="Navidi A."/>
            <person name="Naylor J."/>
            <person name="Negash T."/>
            <person name="Nguyen T."/>
            <person name="Nguyen N."/>
            <person name="Nicol R."/>
            <person name="Norbu C."/>
            <person name="Norbu N."/>
            <person name="Novod N."/>
            <person name="O'Neill B."/>
            <person name="Osman S."/>
            <person name="Markiewicz E."/>
            <person name="Oyono O.L."/>
            <person name="Patti C."/>
            <person name="Phunkhang P."/>
            <person name="Pierre F."/>
            <person name="Priest M."/>
            <person name="Raghuraman S."/>
            <person name="Rege F."/>
            <person name="Reyes R."/>
            <person name="Rise C."/>
            <person name="Rogov P."/>
            <person name="Ross K."/>
            <person name="Ryan E."/>
            <person name="Settipalli S."/>
            <person name="Shea T."/>
            <person name="Sherpa N."/>
            <person name="Shi L."/>
            <person name="Shih D."/>
            <person name="Sparrow T."/>
            <person name="Spaulding J."/>
            <person name="Stalker J."/>
            <person name="Stange-Thomann N."/>
            <person name="Stavropoulos S."/>
            <person name="Stone C."/>
            <person name="Strader C."/>
            <person name="Tesfaye S."/>
            <person name="Thomson T."/>
            <person name="Thoulutsang Y."/>
            <person name="Thoulutsang D."/>
            <person name="Topham K."/>
            <person name="Topping I."/>
            <person name="Tsamla T."/>
            <person name="Vassiliev H."/>
            <person name="Vo A."/>
            <person name="Wangchuk T."/>
            <person name="Wangdi T."/>
            <person name="Weiand M."/>
            <person name="Wilkinson J."/>
            <person name="Wilson A."/>
            <person name="Yadav S."/>
            <person name="Young G."/>
            <person name="Yu Q."/>
            <person name="Zembek L."/>
            <person name="Zhong D."/>
            <person name="Zimmer A."/>
            <person name="Zwirko Z."/>
            <person name="Jaffe D.B."/>
            <person name="Alvarez P."/>
            <person name="Brockman W."/>
            <person name="Butler J."/>
            <person name="Chin C."/>
            <person name="Gnerre S."/>
            <person name="Grabherr M."/>
            <person name="Kleber M."/>
            <person name="Mauceli E."/>
            <person name="MacCallum I."/>
        </authorList>
    </citation>
    <scope>NUCLEOTIDE SEQUENCE [LARGE SCALE GENOMIC DNA]</scope>
    <source>
        <strain evidence="2">Tai18E2 / Tucson 14021-0261.01</strain>
    </source>
</reference>
<dbReference type="Gene3D" id="2.130.10.10">
    <property type="entry name" value="YVTN repeat-like/Quinoprotein amine dehydrogenase"/>
    <property type="match status" value="1"/>
</dbReference>
<dbReference type="GO" id="GO:0006913">
    <property type="term" value="P:nucleocytoplasmic transport"/>
    <property type="evidence" value="ECO:0007669"/>
    <property type="project" value="TreeGrafter"/>
</dbReference>
<dbReference type="InterPro" id="IPR045139">
    <property type="entry name" value="Aladin"/>
</dbReference>
<evidence type="ECO:0008006" key="3">
    <source>
        <dbReference type="Google" id="ProtNLM"/>
    </source>
</evidence>
<keyword evidence="2" id="KW-1185">Reference proteome</keyword>
<dbReference type="InterPro" id="IPR036322">
    <property type="entry name" value="WD40_repeat_dom_sf"/>
</dbReference>
<dbReference type="GO" id="GO:0005643">
    <property type="term" value="C:nuclear pore"/>
    <property type="evidence" value="ECO:0007669"/>
    <property type="project" value="TreeGrafter"/>
</dbReference>
<dbReference type="SUPFAM" id="SSF50978">
    <property type="entry name" value="WD40 repeat-like"/>
    <property type="match status" value="1"/>
</dbReference>
<dbReference type="AlphaFoldDB" id="B4NZ53"/>
<dbReference type="KEGG" id="dya:Dyak_GE18903"/>
<dbReference type="EMBL" id="CM000157">
    <property type="protein sequence ID" value="EDW88748.2"/>
    <property type="molecule type" value="Genomic_DNA"/>
</dbReference>
<dbReference type="PANTHER" id="PTHR14494">
    <property type="entry name" value="ALADIN/ADRACALIN/AAAS"/>
    <property type="match status" value="1"/>
</dbReference>
<dbReference type="HOGENOM" id="CLU_048801_0_0_1"/>
<dbReference type="SMART" id="SM00320">
    <property type="entry name" value="WD40"/>
    <property type="match status" value="4"/>
</dbReference>
<gene>
    <name evidence="1" type="primary">Dyak\GE18903</name>
    <name evidence="1" type="synonym">dyak_GLEANR_2686</name>
    <name evidence="1" type="synonym">GE18903</name>
    <name evidence="1" type="ORF">Dyak_GE18903</name>
</gene>
<dbReference type="InterPro" id="IPR015943">
    <property type="entry name" value="WD40/YVTN_repeat-like_dom_sf"/>
</dbReference>
<protein>
    <recommendedName>
        <fullName evidence="3">WD repeat-containing protein 55 homolog</fullName>
    </recommendedName>
</protein>
<dbReference type="eggNOG" id="KOG2139">
    <property type="taxonomic scope" value="Eukaryota"/>
</dbReference>
<reference evidence="1 2" key="2">
    <citation type="journal article" date="2007" name="PLoS Biol.">
        <title>Principles of genome evolution in the Drosophila melanogaster species group.</title>
        <authorList>
            <person name="Ranz J.M."/>
            <person name="Maurin D."/>
            <person name="Chan Y.S."/>
            <person name="von Grotthuss M."/>
            <person name="Hillier L.W."/>
            <person name="Roote J."/>
            <person name="Ashburner M."/>
            <person name="Bergman C.M."/>
        </authorList>
    </citation>
    <scope>NUCLEOTIDE SEQUENCE [LARGE SCALE GENOMIC DNA]</scope>
    <source>
        <strain evidence="2">Tai18E2 / Tucson 14021-0261.01</strain>
    </source>
</reference>
<dbReference type="OrthoDB" id="411991at2759"/>
<dbReference type="InterPro" id="IPR001680">
    <property type="entry name" value="WD40_rpt"/>
</dbReference>
<organism evidence="1 2">
    <name type="scientific">Drosophila yakuba</name>
    <name type="common">Fruit fly</name>
    <dbReference type="NCBI Taxonomy" id="7245"/>
    <lineage>
        <taxon>Eukaryota</taxon>
        <taxon>Metazoa</taxon>
        <taxon>Ecdysozoa</taxon>
        <taxon>Arthropoda</taxon>
        <taxon>Hexapoda</taxon>
        <taxon>Insecta</taxon>
        <taxon>Pterygota</taxon>
        <taxon>Neoptera</taxon>
        <taxon>Endopterygota</taxon>
        <taxon>Diptera</taxon>
        <taxon>Brachycera</taxon>
        <taxon>Muscomorpha</taxon>
        <taxon>Ephydroidea</taxon>
        <taxon>Drosophilidae</taxon>
        <taxon>Drosophila</taxon>
        <taxon>Sophophora</taxon>
    </lineage>
</organism>